<proteinExistence type="predicted"/>
<evidence type="ECO:0000313" key="1">
    <source>
        <dbReference type="EMBL" id="ABI67668.1"/>
    </source>
</evidence>
<dbReference type="STRING" id="335541.Swol_0326"/>
<name>Q0B036_SYNWW</name>
<keyword evidence="2" id="KW-1185">Reference proteome</keyword>
<reference evidence="2" key="1">
    <citation type="journal article" date="2010" name="Environ. Microbiol.">
        <title>The genome of Syntrophomonas wolfei: new insights into syntrophic metabolism and biohydrogen production.</title>
        <authorList>
            <person name="Sieber J.R."/>
            <person name="Sims D.R."/>
            <person name="Han C."/>
            <person name="Kim E."/>
            <person name="Lykidis A."/>
            <person name="Lapidus A.L."/>
            <person name="McDonnald E."/>
            <person name="Rohlin L."/>
            <person name="Culley D.E."/>
            <person name="Gunsalus R."/>
            <person name="McInerney M.J."/>
        </authorList>
    </citation>
    <scope>NUCLEOTIDE SEQUENCE [LARGE SCALE GENOMIC DNA]</scope>
    <source>
        <strain evidence="2">DSM 2245B / Goettingen</strain>
    </source>
</reference>
<dbReference type="HOGENOM" id="CLU_2453582_0_0_9"/>
<evidence type="ECO:0000313" key="2">
    <source>
        <dbReference type="Proteomes" id="UP000001968"/>
    </source>
</evidence>
<organism evidence="1 2">
    <name type="scientific">Syntrophomonas wolfei subsp. wolfei (strain DSM 2245B / Goettingen)</name>
    <dbReference type="NCBI Taxonomy" id="335541"/>
    <lineage>
        <taxon>Bacteria</taxon>
        <taxon>Bacillati</taxon>
        <taxon>Bacillota</taxon>
        <taxon>Clostridia</taxon>
        <taxon>Eubacteriales</taxon>
        <taxon>Syntrophomonadaceae</taxon>
        <taxon>Syntrophomonas</taxon>
    </lineage>
</organism>
<sequence>MEATKASTLSPHPQRTICPFLACRASTLPGSLSGWFMVLLPRHRFIKIIKQKPENCQGSSWDDFLEMIVLFFARTFMLSGDDFRLLPGC</sequence>
<dbReference type="Proteomes" id="UP000001968">
    <property type="component" value="Chromosome"/>
</dbReference>
<accession>Q0B036</accession>
<gene>
    <name evidence="1" type="ordered locus">Swol_0326</name>
</gene>
<dbReference type="EMBL" id="CP000448">
    <property type="protein sequence ID" value="ABI67668.1"/>
    <property type="molecule type" value="Genomic_DNA"/>
</dbReference>
<protein>
    <submittedName>
        <fullName evidence="1">Uncharacterized protein</fullName>
    </submittedName>
</protein>
<dbReference type="AlphaFoldDB" id="Q0B036"/>
<dbReference type="KEGG" id="swo:Swol_0326"/>